<evidence type="ECO:0000256" key="1">
    <source>
        <dbReference type="ARBA" id="ARBA00023235"/>
    </source>
</evidence>
<dbReference type="PANTHER" id="PTHR38041:SF1">
    <property type="entry name" value="CHORISMATE MUTASE"/>
    <property type="match status" value="1"/>
</dbReference>
<proteinExistence type="predicted"/>
<dbReference type="EMBL" id="SNYO01000012">
    <property type="protein sequence ID" value="TDQ47759.1"/>
    <property type="molecule type" value="Genomic_DNA"/>
</dbReference>
<dbReference type="InterPro" id="IPR051331">
    <property type="entry name" value="Chorismate_mutase-related"/>
</dbReference>
<dbReference type="Proteomes" id="UP000295705">
    <property type="component" value="Unassembled WGS sequence"/>
</dbReference>
<dbReference type="SMART" id="SM00830">
    <property type="entry name" value="CM_2"/>
    <property type="match status" value="1"/>
</dbReference>
<dbReference type="AlphaFoldDB" id="A0A4R6UPZ9"/>
<dbReference type="InterPro" id="IPR002701">
    <property type="entry name" value="CM_II_prokaryot"/>
</dbReference>
<name>A0A4R6UPZ9_9PSEU</name>
<dbReference type="GO" id="GO:0009697">
    <property type="term" value="P:salicylic acid biosynthetic process"/>
    <property type="evidence" value="ECO:0007669"/>
    <property type="project" value="TreeGrafter"/>
</dbReference>
<dbReference type="GO" id="GO:0046417">
    <property type="term" value="P:chorismate metabolic process"/>
    <property type="evidence" value="ECO:0007669"/>
    <property type="project" value="InterPro"/>
</dbReference>
<evidence type="ECO:0000313" key="3">
    <source>
        <dbReference type="EMBL" id="TDQ47759.1"/>
    </source>
</evidence>
<feature type="domain" description="Chorismate mutase" evidence="2">
    <location>
        <begin position="1"/>
        <end position="90"/>
    </location>
</feature>
<dbReference type="PANTHER" id="PTHR38041">
    <property type="entry name" value="CHORISMATE MUTASE"/>
    <property type="match status" value="1"/>
</dbReference>
<dbReference type="Gene3D" id="1.20.59.10">
    <property type="entry name" value="Chorismate mutase"/>
    <property type="match status" value="1"/>
</dbReference>
<reference evidence="3 4" key="1">
    <citation type="submission" date="2019-03" db="EMBL/GenBank/DDBJ databases">
        <title>Genomic Encyclopedia of Type Strains, Phase IV (KMG-IV): sequencing the most valuable type-strain genomes for metagenomic binning, comparative biology and taxonomic classification.</title>
        <authorList>
            <person name="Goeker M."/>
        </authorList>
    </citation>
    <scope>NUCLEOTIDE SEQUENCE [LARGE SCALE GENOMIC DNA]</scope>
    <source>
        <strain evidence="3 4">DSM 45775</strain>
    </source>
</reference>
<evidence type="ECO:0000313" key="4">
    <source>
        <dbReference type="Proteomes" id="UP000295705"/>
    </source>
</evidence>
<dbReference type="InterPro" id="IPR036263">
    <property type="entry name" value="Chorismate_II_sf"/>
</dbReference>
<organism evidence="3 4">
    <name type="scientific">Actinomycetospora succinea</name>
    <dbReference type="NCBI Taxonomy" id="663603"/>
    <lineage>
        <taxon>Bacteria</taxon>
        <taxon>Bacillati</taxon>
        <taxon>Actinomycetota</taxon>
        <taxon>Actinomycetes</taxon>
        <taxon>Pseudonocardiales</taxon>
        <taxon>Pseudonocardiaceae</taxon>
        <taxon>Actinomycetospora</taxon>
    </lineage>
</organism>
<dbReference type="OrthoDB" id="3267837at2"/>
<accession>A0A4R6UPZ9</accession>
<evidence type="ECO:0000259" key="2">
    <source>
        <dbReference type="PROSITE" id="PS51168"/>
    </source>
</evidence>
<dbReference type="InterPro" id="IPR036979">
    <property type="entry name" value="CM_dom_sf"/>
</dbReference>
<dbReference type="RefSeq" id="WP_133829528.1">
    <property type="nucleotide sequence ID" value="NZ_BAABHR010000054.1"/>
</dbReference>
<sequence length="110" mass="11782">MSDELEVLRAELDGIDEALYALVRDRMRCIERVGAVKARAGTPVFQPGRAAEVERQAAARAREHGLDEGFLVRLADLLMAEAIRVEEAIVARGTGQAGVSNDGPANSPPT</sequence>
<protein>
    <submittedName>
        <fullName evidence="3">Chorismate mutase</fullName>
    </submittedName>
</protein>
<keyword evidence="1" id="KW-0413">Isomerase</keyword>
<comment type="caution">
    <text evidence="3">The sequence shown here is derived from an EMBL/GenBank/DDBJ whole genome shotgun (WGS) entry which is preliminary data.</text>
</comment>
<dbReference type="PROSITE" id="PS51168">
    <property type="entry name" value="CHORISMATE_MUT_2"/>
    <property type="match status" value="1"/>
</dbReference>
<dbReference type="Pfam" id="PF01817">
    <property type="entry name" value="CM_2"/>
    <property type="match status" value="1"/>
</dbReference>
<dbReference type="GO" id="GO:0004106">
    <property type="term" value="F:chorismate mutase activity"/>
    <property type="evidence" value="ECO:0007669"/>
    <property type="project" value="InterPro"/>
</dbReference>
<keyword evidence="4" id="KW-1185">Reference proteome</keyword>
<gene>
    <name evidence="3" type="ORF">EV188_11229</name>
</gene>
<dbReference type="SUPFAM" id="SSF48600">
    <property type="entry name" value="Chorismate mutase II"/>
    <property type="match status" value="1"/>
</dbReference>